<proteinExistence type="predicted"/>
<protein>
    <recommendedName>
        <fullName evidence="2">C2H2-type domain-containing protein</fullName>
    </recommendedName>
</protein>
<evidence type="ECO:0000259" key="2">
    <source>
        <dbReference type="PROSITE" id="PS00028"/>
    </source>
</evidence>
<dbReference type="InterPro" id="IPR013087">
    <property type="entry name" value="Znf_C2H2_type"/>
</dbReference>
<accession>A0A6J3LQA2</accession>
<feature type="compositionally biased region" description="Polar residues" evidence="1">
    <location>
        <begin position="9"/>
        <end position="25"/>
    </location>
</feature>
<evidence type="ECO:0000256" key="1">
    <source>
        <dbReference type="SAM" id="MobiDB-lite"/>
    </source>
</evidence>
<evidence type="ECO:0000313" key="4">
    <source>
        <dbReference type="RefSeq" id="XP_033455117.1"/>
    </source>
</evidence>
<reference evidence="4" key="3">
    <citation type="submission" date="2025-08" db="UniProtKB">
        <authorList>
            <consortium name="RefSeq"/>
        </authorList>
    </citation>
    <scope>IDENTIFICATION</scope>
    <source>
        <strain evidence="4">CBS 342.82</strain>
    </source>
</reference>
<dbReference type="AlphaFoldDB" id="A0A6J3LQA2"/>
<name>A0A6J3LQA2_9PEZI</name>
<feature type="region of interest" description="Disordered" evidence="1">
    <location>
        <begin position="1"/>
        <end position="25"/>
    </location>
</feature>
<evidence type="ECO:0000313" key="3">
    <source>
        <dbReference type="Proteomes" id="UP000504637"/>
    </source>
</evidence>
<reference evidence="4" key="2">
    <citation type="submission" date="2020-04" db="EMBL/GenBank/DDBJ databases">
        <authorList>
            <consortium name="NCBI Genome Project"/>
        </authorList>
    </citation>
    <scope>NUCLEOTIDE SEQUENCE</scope>
    <source>
        <strain evidence="4">CBS 342.82</strain>
    </source>
</reference>
<reference evidence="4" key="1">
    <citation type="submission" date="2020-01" db="EMBL/GenBank/DDBJ databases">
        <authorList>
            <consortium name="DOE Joint Genome Institute"/>
            <person name="Haridas S."/>
            <person name="Albert R."/>
            <person name="Binder M."/>
            <person name="Bloem J."/>
            <person name="Labutti K."/>
            <person name="Salamov A."/>
            <person name="Andreopoulos B."/>
            <person name="Baker S.E."/>
            <person name="Barry K."/>
            <person name="Bills G."/>
            <person name="Bluhm B.H."/>
            <person name="Cannon C."/>
            <person name="Castanera R."/>
            <person name="Culley D.E."/>
            <person name="Daum C."/>
            <person name="Ezra D."/>
            <person name="Gonzalez J.B."/>
            <person name="Henrissat B."/>
            <person name="Kuo A."/>
            <person name="Liang C."/>
            <person name="Lipzen A."/>
            <person name="Lutzoni F."/>
            <person name="Magnuson J."/>
            <person name="Mondo S."/>
            <person name="Nolan M."/>
            <person name="Ohm R."/>
            <person name="Pangilinan J."/>
            <person name="Park H.-J."/>
            <person name="Ramirez L."/>
            <person name="Alfaro M."/>
            <person name="Sun H."/>
            <person name="Tritt A."/>
            <person name="Yoshinaga Y."/>
            <person name="Zwiers L.-H."/>
            <person name="Turgeon B.G."/>
            <person name="Goodwin S.B."/>
            <person name="Spatafora J.W."/>
            <person name="Crous P.W."/>
            <person name="Grigoriev I.V."/>
        </authorList>
    </citation>
    <scope>NUCLEOTIDE SEQUENCE</scope>
    <source>
        <strain evidence="4">CBS 342.82</strain>
    </source>
</reference>
<feature type="domain" description="C2H2-type" evidence="2">
    <location>
        <begin position="94"/>
        <end position="115"/>
    </location>
</feature>
<gene>
    <name evidence="4" type="ORF">K489DRAFT_385197</name>
</gene>
<keyword evidence="3" id="KW-1185">Reference proteome</keyword>
<dbReference type="Proteomes" id="UP000504637">
    <property type="component" value="Unplaced"/>
</dbReference>
<dbReference type="OrthoDB" id="3650272at2759"/>
<organism evidence="4">
    <name type="scientific">Dissoconium aciculare CBS 342.82</name>
    <dbReference type="NCBI Taxonomy" id="1314786"/>
    <lineage>
        <taxon>Eukaryota</taxon>
        <taxon>Fungi</taxon>
        <taxon>Dikarya</taxon>
        <taxon>Ascomycota</taxon>
        <taxon>Pezizomycotina</taxon>
        <taxon>Dothideomycetes</taxon>
        <taxon>Dothideomycetidae</taxon>
        <taxon>Mycosphaerellales</taxon>
        <taxon>Dissoconiaceae</taxon>
        <taxon>Dissoconium</taxon>
    </lineage>
</organism>
<dbReference type="RefSeq" id="XP_033455117.1">
    <property type="nucleotide sequence ID" value="XM_033606036.1"/>
</dbReference>
<sequence>MMFEESDRQMTGPSRAPSWSSTNSFLMPTISEATGHEAIAEMPREHGPPATTIGIADDFTSSFTMQSTTTPNNEPHSLQASSDAFYRKNDNEGCLACGYHYTSVDDLANHQRAQHGLAEVIL</sequence>
<dbReference type="GeneID" id="54363836"/>
<dbReference type="PROSITE" id="PS00028">
    <property type="entry name" value="ZINC_FINGER_C2H2_1"/>
    <property type="match status" value="1"/>
</dbReference>